<reference evidence="4" key="1">
    <citation type="journal article" date="2013" name="PLoS Genet.">
        <title>The genome of Spraguea lophii and the basis of host-microsporidian interactions.</title>
        <authorList>
            <person name="Campbell S.E."/>
            <person name="Williams T.A."/>
            <person name="Yousuf A."/>
            <person name="Soanes D.M."/>
            <person name="Paszkiewicz K.H."/>
            <person name="Williams B.A.P."/>
        </authorList>
    </citation>
    <scope>NUCLEOTIDE SEQUENCE [LARGE SCALE GENOMIC DNA]</scope>
    <source>
        <strain evidence="4">42_110</strain>
    </source>
</reference>
<comment type="caution">
    <text evidence="3">The sequence shown here is derived from an EMBL/GenBank/DDBJ whole genome shotgun (WGS) entry which is preliminary data.</text>
</comment>
<accession>S7W7N4</accession>
<evidence type="ECO:0000256" key="1">
    <source>
        <dbReference type="ARBA" id="ARBA00022614"/>
    </source>
</evidence>
<dbReference type="OrthoDB" id="660555at2759"/>
<name>S7W7N4_SPRLO</name>
<protein>
    <recommendedName>
        <fullName evidence="5">Leucine rich repeat protein</fullName>
    </recommendedName>
</protein>
<sequence length="195" mass="22717">MSLKLTLKNISVLPNIFCYNGIHELHVKCKERIDREIDIFEHVPTNSKIEYIDLSNCFLTRIPRGISKLINLEIFSASGNEIIILDNVFIGITSLKSLDFSLNQITNIDRSIFDIVTLENLDLSCNQIELLPFNINNMSNRNLQIDLRINPLRSNTELITIRQVSQDILRNIRYEHTSNNKRKKEKGIYQHELKH</sequence>
<dbReference type="InterPro" id="IPR050216">
    <property type="entry name" value="LRR_domain-containing"/>
</dbReference>
<dbReference type="VEuPathDB" id="MicrosporidiaDB:SLOPH_737"/>
<evidence type="ECO:0008006" key="5">
    <source>
        <dbReference type="Google" id="ProtNLM"/>
    </source>
</evidence>
<dbReference type="Pfam" id="PF00560">
    <property type="entry name" value="LRR_1"/>
    <property type="match status" value="2"/>
</dbReference>
<keyword evidence="4" id="KW-1185">Reference proteome</keyword>
<dbReference type="Gene3D" id="3.80.10.10">
    <property type="entry name" value="Ribonuclease Inhibitor"/>
    <property type="match status" value="1"/>
</dbReference>
<keyword evidence="1" id="KW-0433">Leucine-rich repeat</keyword>
<dbReference type="InterPro" id="IPR032675">
    <property type="entry name" value="LRR_dom_sf"/>
</dbReference>
<gene>
    <name evidence="3" type="ORF">SLOPH_737</name>
</gene>
<dbReference type="HOGENOM" id="CLU_120615_0_0_1"/>
<dbReference type="InterPro" id="IPR001611">
    <property type="entry name" value="Leu-rich_rpt"/>
</dbReference>
<dbReference type="STRING" id="1358809.S7W7N4"/>
<proteinExistence type="predicted"/>
<evidence type="ECO:0000313" key="3">
    <source>
        <dbReference type="EMBL" id="EPR77712.1"/>
    </source>
</evidence>
<dbReference type="PANTHER" id="PTHR48051">
    <property type="match status" value="1"/>
</dbReference>
<organism evidence="3 4">
    <name type="scientific">Spraguea lophii (strain 42_110)</name>
    <name type="common">Microsporidian parasite</name>
    <dbReference type="NCBI Taxonomy" id="1358809"/>
    <lineage>
        <taxon>Eukaryota</taxon>
        <taxon>Fungi</taxon>
        <taxon>Fungi incertae sedis</taxon>
        <taxon>Microsporidia</taxon>
        <taxon>Spragueidae</taxon>
        <taxon>Spraguea</taxon>
    </lineage>
</organism>
<evidence type="ECO:0000256" key="2">
    <source>
        <dbReference type="ARBA" id="ARBA00022737"/>
    </source>
</evidence>
<keyword evidence="2" id="KW-0677">Repeat</keyword>
<dbReference type="InParanoid" id="S7W7N4"/>
<dbReference type="EMBL" id="ATCN01001331">
    <property type="protein sequence ID" value="EPR77712.1"/>
    <property type="molecule type" value="Genomic_DNA"/>
</dbReference>
<dbReference type="Proteomes" id="UP000014978">
    <property type="component" value="Unassembled WGS sequence"/>
</dbReference>
<dbReference type="SUPFAM" id="SSF52058">
    <property type="entry name" value="L domain-like"/>
    <property type="match status" value="1"/>
</dbReference>
<evidence type="ECO:0000313" key="4">
    <source>
        <dbReference type="Proteomes" id="UP000014978"/>
    </source>
</evidence>
<dbReference type="GO" id="GO:0005737">
    <property type="term" value="C:cytoplasm"/>
    <property type="evidence" value="ECO:0007669"/>
    <property type="project" value="TreeGrafter"/>
</dbReference>
<dbReference type="AlphaFoldDB" id="S7W7N4"/>
<dbReference type="PANTHER" id="PTHR48051:SF46">
    <property type="entry name" value="LEUCINE RICH REPEAT-CONTAINING DOMAIN PROTEIN"/>
    <property type="match status" value="1"/>
</dbReference>